<evidence type="ECO:0000256" key="1">
    <source>
        <dbReference type="SAM" id="MobiDB-lite"/>
    </source>
</evidence>
<name>A0A917YW87_9ALTE</name>
<reference evidence="2" key="2">
    <citation type="submission" date="2020-09" db="EMBL/GenBank/DDBJ databases">
        <authorList>
            <person name="Sun Q."/>
            <person name="Zhou Y."/>
        </authorList>
    </citation>
    <scope>NUCLEOTIDE SEQUENCE</scope>
    <source>
        <strain evidence="2">CGMCC 1.7086</strain>
    </source>
</reference>
<dbReference type="Proteomes" id="UP000606935">
    <property type="component" value="Unassembled WGS sequence"/>
</dbReference>
<evidence type="ECO:0008006" key="4">
    <source>
        <dbReference type="Google" id="ProtNLM"/>
    </source>
</evidence>
<gene>
    <name evidence="2" type="ORF">GCM10010982_09680</name>
</gene>
<proteinExistence type="predicted"/>
<evidence type="ECO:0000313" key="3">
    <source>
        <dbReference type="Proteomes" id="UP000606935"/>
    </source>
</evidence>
<organism evidence="2 3">
    <name type="scientific">Bowmanella pacifica</name>
    <dbReference type="NCBI Taxonomy" id="502051"/>
    <lineage>
        <taxon>Bacteria</taxon>
        <taxon>Pseudomonadati</taxon>
        <taxon>Pseudomonadota</taxon>
        <taxon>Gammaproteobacteria</taxon>
        <taxon>Alteromonadales</taxon>
        <taxon>Alteromonadaceae</taxon>
        <taxon>Bowmanella</taxon>
    </lineage>
</organism>
<comment type="caution">
    <text evidence="2">The sequence shown here is derived from an EMBL/GenBank/DDBJ whole genome shotgun (WGS) entry which is preliminary data.</text>
</comment>
<keyword evidence="3" id="KW-1185">Reference proteome</keyword>
<dbReference type="AlphaFoldDB" id="A0A917YW87"/>
<dbReference type="EMBL" id="BMLS01000001">
    <property type="protein sequence ID" value="GGO66153.1"/>
    <property type="molecule type" value="Genomic_DNA"/>
</dbReference>
<protein>
    <recommendedName>
        <fullName evidence="4">DUF533 domain-containing protein</fullName>
    </recommendedName>
</protein>
<sequence>MNTLKLLDQLLKSGSSQNAGGQQASSTGGSPLSGLSQMLSGKGGAALGGGALGLLLGSKKVAN</sequence>
<feature type="region of interest" description="Disordered" evidence="1">
    <location>
        <begin position="14"/>
        <end position="36"/>
    </location>
</feature>
<reference evidence="2" key="1">
    <citation type="journal article" date="2014" name="Int. J. Syst. Evol. Microbiol.">
        <title>Complete genome sequence of Corynebacterium casei LMG S-19264T (=DSM 44701T), isolated from a smear-ripened cheese.</title>
        <authorList>
            <consortium name="US DOE Joint Genome Institute (JGI-PGF)"/>
            <person name="Walter F."/>
            <person name="Albersmeier A."/>
            <person name="Kalinowski J."/>
            <person name="Ruckert C."/>
        </authorList>
    </citation>
    <scope>NUCLEOTIDE SEQUENCE</scope>
    <source>
        <strain evidence="2">CGMCC 1.7086</strain>
    </source>
</reference>
<evidence type="ECO:0000313" key="2">
    <source>
        <dbReference type="EMBL" id="GGO66153.1"/>
    </source>
</evidence>
<accession>A0A917YW87</accession>
<dbReference type="RefSeq" id="WP_229702057.1">
    <property type="nucleotide sequence ID" value="NZ_BMLS01000001.1"/>
</dbReference>